<dbReference type="Proteomes" id="UP000276133">
    <property type="component" value="Unassembled WGS sequence"/>
</dbReference>
<feature type="region of interest" description="Disordered" evidence="1">
    <location>
        <begin position="98"/>
        <end position="124"/>
    </location>
</feature>
<gene>
    <name evidence="2" type="ORF">BpHYR1_000865</name>
</gene>
<proteinExistence type="predicted"/>
<accession>A0A3M7S354</accession>
<feature type="compositionally biased region" description="Basic and acidic residues" evidence="1">
    <location>
        <begin position="768"/>
        <end position="783"/>
    </location>
</feature>
<protein>
    <submittedName>
        <fullName evidence="2">Uncharacterized protein</fullName>
    </submittedName>
</protein>
<reference evidence="2 3" key="1">
    <citation type="journal article" date="2018" name="Sci. Rep.">
        <title>Genomic signatures of local adaptation to the degree of environmental predictability in rotifers.</title>
        <authorList>
            <person name="Franch-Gras L."/>
            <person name="Hahn C."/>
            <person name="Garcia-Roger E.M."/>
            <person name="Carmona M.J."/>
            <person name="Serra M."/>
            <person name="Gomez A."/>
        </authorList>
    </citation>
    <scope>NUCLEOTIDE SEQUENCE [LARGE SCALE GENOMIC DNA]</scope>
    <source>
        <strain evidence="2">HYR1</strain>
    </source>
</reference>
<name>A0A3M7S354_BRAPC</name>
<feature type="region of interest" description="Disordered" evidence="1">
    <location>
        <begin position="147"/>
        <end position="169"/>
    </location>
</feature>
<dbReference type="EMBL" id="REGN01002115">
    <property type="protein sequence ID" value="RNA30211.1"/>
    <property type="molecule type" value="Genomic_DNA"/>
</dbReference>
<evidence type="ECO:0000313" key="3">
    <source>
        <dbReference type="Proteomes" id="UP000276133"/>
    </source>
</evidence>
<comment type="caution">
    <text evidence="2">The sequence shown here is derived from an EMBL/GenBank/DDBJ whole genome shotgun (WGS) entry which is preliminary data.</text>
</comment>
<feature type="region of interest" description="Disordered" evidence="1">
    <location>
        <begin position="768"/>
        <end position="829"/>
    </location>
</feature>
<dbReference type="AlphaFoldDB" id="A0A3M7S354"/>
<sequence length="829" mass="95101">MNNGIGNIIAQVAGPFSSQFGVYQASKEVQYSQLNENNQNQSENSWNNFLSKIAFIIDKAMKFIKSVKIVYDIICTGRDIANLTNEKISKKINNINNSAKRNSNESQTRVENASTEQTSEAYESQHTVLIETRSVNDALKLIKDKEEELEEETEMENESETKPELNPEESQEIEKYIEKVNQSILDTISKKIEENIVKPAFTSLISFSLGALYKKLDDRFGQDLENIKKISVVYGEYQTRNKNNSQEIDIEMESGRDFLINEPSSLPIDTPIYETNLEEVKCGQVNVMIKGEIKVLDLSNEEDRQFIRDQISAQGIRFITTQKGITLSIPNFLNYINSITPEKRFTEYELDILAQQFNVKIVVITSNQQVKIGSNEGQNEGEIYISLKNGHYEPMIKCDDKYVLISDLESPDKKCGPHAFFYAMKMNDLMKKNNMSFDDADKQTRDNIDIEVDKMLQNMQEYAKNSESAWQLFVGREHEGTFILSGKKRNENSLPPGQVFFAGTYIKKYQIEKNIKQDIKDLVKIFEKYIDKAMQPETRENRKKKANDYIEENWNKTNDDNSKRQMIIEFVIVKPKDDKQNKIIFAFGKTPLYNKQLTDDNMKITELLTNQTGEQKAIIDIRETSNFKTKNGFEFINVGIKYNDSGVRACVTAKALEYLKETIGLSNVKSFELGEIIYEHDNTGPRTQPNINGIEFATSFEGFDNIPKLYGNDRGKKGEWMYKIETVARTQRIILSTDDSFEIYLDDDDDENDDESMEEITTNVLEARTQHNDETGSSDRHDFAVTVSDNEENIDPTVVAKKRGRPAGSKNKPKDQSTGSNTHKRPKRK</sequence>
<organism evidence="2 3">
    <name type="scientific">Brachionus plicatilis</name>
    <name type="common">Marine rotifer</name>
    <name type="synonym">Brachionus muelleri</name>
    <dbReference type="NCBI Taxonomy" id="10195"/>
    <lineage>
        <taxon>Eukaryota</taxon>
        <taxon>Metazoa</taxon>
        <taxon>Spiralia</taxon>
        <taxon>Gnathifera</taxon>
        <taxon>Rotifera</taxon>
        <taxon>Eurotatoria</taxon>
        <taxon>Monogononta</taxon>
        <taxon>Pseudotrocha</taxon>
        <taxon>Ploima</taxon>
        <taxon>Brachionidae</taxon>
        <taxon>Brachionus</taxon>
    </lineage>
</organism>
<keyword evidence="3" id="KW-1185">Reference proteome</keyword>
<evidence type="ECO:0000256" key="1">
    <source>
        <dbReference type="SAM" id="MobiDB-lite"/>
    </source>
</evidence>
<feature type="compositionally biased region" description="Acidic residues" evidence="1">
    <location>
        <begin position="147"/>
        <end position="158"/>
    </location>
</feature>
<evidence type="ECO:0000313" key="2">
    <source>
        <dbReference type="EMBL" id="RNA30211.1"/>
    </source>
</evidence>
<feature type="compositionally biased region" description="Polar residues" evidence="1">
    <location>
        <begin position="105"/>
        <end position="124"/>
    </location>
</feature>